<proteinExistence type="predicted"/>
<gene>
    <name evidence="1" type="ORF">ATN88_21225</name>
</gene>
<keyword evidence="2" id="KW-1185">Reference proteome</keyword>
<name>A0A135IB54_9GAMM</name>
<dbReference type="SUPFAM" id="SSF55729">
    <property type="entry name" value="Acyl-CoA N-acyltransferases (Nat)"/>
    <property type="match status" value="1"/>
</dbReference>
<dbReference type="Proteomes" id="UP000070529">
    <property type="component" value="Unassembled WGS sequence"/>
</dbReference>
<dbReference type="OrthoDB" id="27442at2"/>
<dbReference type="EMBL" id="LNTY01000018">
    <property type="protein sequence ID" value="KXF82594.1"/>
    <property type="molecule type" value="Genomic_DNA"/>
</dbReference>
<dbReference type="RefSeq" id="WP_067412873.1">
    <property type="nucleotide sequence ID" value="NZ_LNTY01000018.1"/>
</dbReference>
<evidence type="ECO:0000313" key="2">
    <source>
        <dbReference type="Proteomes" id="UP000070529"/>
    </source>
</evidence>
<comment type="caution">
    <text evidence="1">The sequence shown here is derived from an EMBL/GenBank/DDBJ whole genome shotgun (WGS) entry which is preliminary data.</text>
</comment>
<organism evidence="1 2">
    <name type="scientific">Enterovibrio coralii</name>
    <dbReference type="NCBI Taxonomy" id="294935"/>
    <lineage>
        <taxon>Bacteria</taxon>
        <taxon>Pseudomonadati</taxon>
        <taxon>Pseudomonadota</taxon>
        <taxon>Gammaproteobacteria</taxon>
        <taxon>Vibrionales</taxon>
        <taxon>Vibrionaceae</taxon>
        <taxon>Enterovibrio</taxon>
    </lineage>
</organism>
<dbReference type="AlphaFoldDB" id="A0A135IB54"/>
<reference evidence="1 2" key="1">
    <citation type="submission" date="2015-11" db="EMBL/GenBank/DDBJ databases">
        <title>Genomic Taxonomy of the Vibrionaceae.</title>
        <authorList>
            <person name="Gomez-Gil B."/>
            <person name="Enciso-Ibarra J."/>
        </authorList>
    </citation>
    <scope>NUCLEOTIDE SEQUENCE [LARGE SCALE GENOMIC DNA]</scope>
    <source>
        <strain evidence="1 2">CAIM 912</strain>
    </source>
</reference>
<evidence type="ECO:0008006" key="3">
    <source>
        <dbReference type="Google" id="ProtNLM"/>
    </source>
</evidence>
<dbReference type="STRING" id="294935.ATN88_21225"/>
<protein>
    <recommendedName>
        <fullName evidence="3">N-acetyltransferase domain-containing protein</fullName>
    </recommendedName>
</protein>
<accession>A0A135IB54</accession>
<dbReference type="Gene3D" id="3.40.630.30">
    <property type="match status" value="1"/>
</dbReference>
<sequence length="111" mass="12623">MPYTLTKSSNPEDWALIHRYLMQAIHRLRTAGIPLWEPEEVSIEALVGAYGADSLYMVMDKGQAIGGVFVLEEDELFWPEITTNDSLFFHKLVIGDEFITKGIGHRVLDAW</sequence>
<dbReference type="InterPro" id="IPR016181">
    <property type="entry name" value="Acyl_CoA_acyltransferase"/>
</dbReference>
<evidence type="ECO:0000313" key="1">
    <source>
        <dbReference type="EMBL" id="KXF82594.1"/>
    </source>
</evidence>